<dbReference type="CDD" id="cd00090">
    <property type="entry name" value="HTH_ARSR"/>
    <property type="match status" value="1"/>
</dbReference>
<organism evidence="1 2">
    <name type="scientific">Sulfuriferula multivorans</name>
    <dbReference type="NCBI Taxonomy" id="1559896"/>
    <lineage>
        <taxon>Bacteria</taxon>
        <taxon>Pseudomonadati</taxon>
        <taxon>Pseudomonadota</taxon>
        <taxon>Betaproteobacteria</taxon>
        <taxon>Nitrosomonadales</taxon>
        <taxon>Sulfuricellaceae</taxon>
        <taxon>Sulfuriferula</taxon>
    </lineage>
</organism>
<evidence type="ECO:0000313" key="1">
    <source>
        <dbReference type="EMBL" id="NDP49354.1"/>
    </source>
</evidence>
<reference evidence="1 2" key="1">
    <citation type="submission" date="2019-09" db="EMBL/GenBank/DDBJ databases">
        <title>H2 Metabolism Revealed by Metagenomic Analysis in Subglacial Sediment of East Antarctica.</title>
        <authorList>
            <person name="Yang Z."/>
            <person name="Zhang Y."/>
            <person name="Lv Y."/>
            <person name="Yan W."/>
            <person name="Xiao X."/>
            <person name="Sun B."/>
            <person name="Ma H."/>
        </authorList>
    </citation>
    <scope>NUCLEOTIDE SEQUENCE [LARGE SCALE GENOMIC DNA]</scope>
    <source>
        <strain evidence="1">Bin2_2</strain>
    </source>
</reference>
<dbReference type="InterPro" id="IPR036390">
    <property type="entry name" value="WH_DNA-bd_sf"/>
</dbReference>
<dbReference type="InterPro" id="IPR036388">
    <property type="entry name" value="WH-like_DNA-bd_sf"/>
</dbReference>
<comment type="caution">
    <text evidence="1">The sequence shown here is derived from an EMBL/GenBank/DDBJ whole genome shotgun (WGS) entry which is preliminary data.</text>
</comment>
<gene>
    <name evidence="1" type="ORF">GZ085_13410</name>
</gene>
<evidence type="ECO:0000313" key="2">
    <source>
        <dbReference type="Proteomes" id="UP000483432"/>
    </source>
</evidence>
<proteinExistence type="predicted"/>
<dbReference type="Proteomes" id="UP000483432">
    <property type="component" value="Unassembled WGS sequence"/>
</dbReference>
<dbReference type="Pfam" id="PF25212">
    <property type="entry name" value="HVO_A0114"/>
    <property type="match status" value="1"/>
</dbReference>
<protein>
    <submittedName>
        <fullName evidence="1">MarR family transcriptional regulator</fullName>
    </submittedName>
</protein>
<name>A0A7C9P9D9_9PROT</name>
<sequence>MTSQKKITLEDFKAYKPLSERIHKGKEVARALDAKADVLPHSRVFTSFEFEAFIGELTPKRFELLRLASRGRRSISELADACHRDHSAVSKDISKLKALGLVKVEAITNAGHGRKKLVIPVAETISISASFALA</sequence>
<dbReference type="SUPFAM" id="SSF46785">
    <property type="entry name" value="Winged helix' DNA-binding domain"/>
    <property type="match status" value="1"/>
</dbReference>
<accession>A0A7C9P9D9</accession>
<dbReference type="AlphaFoldDB" id="A0A7C9P9D9"/>
<dbReference type="GO" id="GO:0006355">
    <property type="term" value="P:regulation of DNA-templated transcription"/>
    <property type="evidence" value="ECO:0007669"/>
    <property type="project" value="UniProtKB-ARBA"/>
</dbReference>
<dbReference type="Gene3D" id="1.10.10.10">
    <property type="entry name" value="Winged helix-like DNA-binding domain superfamily/Winged helix DNA-binding domain"/>
    <property type="match status" value="1"/>
</dbReference>
<dbReference type="InterPro" id="IPR011991">
    <property type="entry name" value="ArsR-like_HTH"/>
</dbReference>
<dbReference type="EMBL" id="JAAFGW010000255">
    <property type="protein sequence ID" value="NDP49354.1"/>
    <property type="molecule type" value="Genomic_DNA"/>
</dbReference>